<dbReference type="Gene3D" id="2.40.30.170">
    <property type="match status" value="1"/>
</dbReference>
<keyword evidence="2" id="KW-0175">Coiled coil</keyword>
<dbReference type="PANTHER" id="PTHR30469:SF11">
    <property type="entry name" value="BLL4320 PROTEIN"/>
    <property type="match status" value="1"/>
</dbReference>
<reference evidence="7 8" key="1">
    <citation type="submission" date="2023-03" db="EMBL/GenBank/DDBJ databases">
        <title>Fodinicurvata sp. CAU 1616 isolated from sea sendiment.</title>
        <authorList>
            <person name="Kim W."/>
        </authorList>
    </citation>
    <scope>NUCLEOTIDE SEQUENCE [LARGE SCALE GENOMIC DNA]</scope>
    <source>
        <strain evidence="7 8">CAU 1616</strain>
    </source>
</reference>
<feature type="signal peptide" evidence="3">
    <location>
        <begin position="1"/>
        <end position="20"/>
    </location>
</feature>
<gene>
    <name evidence="7" type="ORF">P2G67_08045</name>
</gene>
<feature type="domain" description="Multidrug resistance protein MdtA-like barrel-sandwich hybrid" evidence="4">
    <location>
        <begin position="69"/>
        <end position="189"/>
    </location>
</feature>
<feature type="chain" id="PRO_5046822730" evidence="3">
    <location>
        <begin position="21"/>
        <end position="363"/>
    </location>
</feature>
<dbReference type="PANTHER" id="PTHR30469">
    <property type="entry name" value="MULTIDRUG RESISTANCE PROTEIN MDTA"/>
    <property type="match status" value="1"/>
</dbReference>
<dbReference type="Pfam" id="PF25989">
    <property type="entry name" value="YknX_C"/>
    <property type="match status" value="1"/>
</dbReference>
<keyword evidence="3" id="KW-0732">Signal</keyword>
<organism evidence="7 8">
    <name type="scientific">Aquibaculum arenosum</name>
    <dbReference type="NCBI Taxonomy" id="3032591"/>
    <lineage>
        <taxon>Bacteria</taxon>
        <taxon>Pseudomonadati</taxon>
        <taxon>Pseudomonadota</taxon>
        <taxon>Alphaproteobacteria</taxon>
        <taxon>Rhodospirillales</taxon>
        <taxon>Rhodovibrionaceae</taxon>
        <taxon>Aquibaculum</taxon>
    </lineage>
</organism>
<evidence type="ECO:0000256" key="2">
    <source>
        <dbReference type="SAM" id="Coils"/>
    </source>
</evidence>
<dbReference type="InterPro" id="IPR058637">
    <property type="entry name" value="YknX-like_C"/>
</dbReference>
<feature type="domain" description="CusB-like beta-barrel" evidence="5">
    <location>
        <begin position="202"/>
        <end position="274"/>
    </location>
</feature>
<dbReference type="Pfam" id="PF25954">
    <property type="entry name" value="Beta-barrel_RND_2"/>
    <property type="match status" value="1"/>
</dbReference>
<evidence type="ECO:0000256" key="3">
    <source>
        <dbReference type="SAM" id="SignalP"/>
    </source>
</evidence>
<evidence type="ECO:0000256" key="1">
    <source>
        <dbReference type="ARBA" id="ARBA00009477"/>
    </source>
</evidence>
<dbReference type="InterPro" id="IPR058792">
    <property type="entry name" value="Beta-barrel_RND_2"/>
</dbReference>
<evidence type="ECO:0000259" key="4">
    <source>
        <dbReference type="Pfam" id="PF25917"/>
    </source>
</evidence>
<protein>
    <submittedName>
        <fullName evidence="7">Efflux RND transporter periplasmic adaptor subunit</fullName>
    </submittedName>
</protein>
<feature type="coiled-coil region" evidence="2">
    <location>
        <begin position="109"/>
        <end position="167"/>
    </location>
</feature>
<evidence type="ECO:0000259" key="6">
    <source>
        <dbReference type="Pfam" id="PF25989"/>
    </source>
</evidence>
<dbReference type="EMBL" id="JARHUD010000004">
    <property type="protein sequence ID" value="MDF2095925.1"/>
    <property type="molecule type" value="Genomic_DNA"/>
</dbReference>
<keyword evidence="8" id="KW-1185">Reference proteome</keyword>
<comment type="similarity">
    <text evidence="1">Belongs to the membrane fusion protein (MFP) (TC 8.A.1) family.</text>
</comment>
<dbReference type="Pfam" id="PF25917">
    <property type="entry name" value="BSH_RND"/>
    <property type="match status" value="1"/>
</dbReference>
<comment type="caution">
    <text evidence="7">The sequence shown here is derived from an EMBL/GenBank/DDBJ whole genome shotgun (WGS) entry which is preliminary data.</text>
</comment>
<dbReference type="Proteomes" id="UP001215503">
    <property type="component" value="Unassembled WGS sequence"/>
</dbReference>
<dbReference type="SUPFAM" id="SSF111369">
    <property type="entry name" value="HlyD-like secretion proteins"/>
    <property type="match status" value="1"/>
</dbReference>
<accession>A0ABT5YLU2</accession>
<proteinExistence type="inferred from homology"/>
<feature type="domain" description="YknX-like C-terminal permuted SH3-like" evidence="6">
    <location>
        <begin position="283"/>
        <end position="348"/>
    </location>
</feature>
<dbReference type="InterPro" id="IPR058625">
    <property type="entry name" value="MdtA-like_BSH"/>
</dbReference>
<dbReference type="NCBIfam" id="TIGR01730">
    <property type="entry name" value="RND_mfp"/>
    <property type="match status" value="1"/>
</dbReference>
<dbReference type="InterPro" id="IPR006143">
    <property type="entry name" value="RND_pump_MFP"/>
</dbReference>
<evidence type="ECO:0000313" key="8">
    <source>
        <dbReference type="Proteomes" id="UP001215503"/>
    </source>
</evidence>
<evidence type="ECO:0000259" key="5">
    <source>
        <dbReference type="Pfam" id="PF25954"/>
    </source>
</evidence>
<sequence>MKRTLLQLAIVLAIAAGAYATWQALGEPAAREEARPEGSAAVPVAVAEARSGRVVHRVESVGTTRAREAVEVVAPVAGRVVAIHFEEGQQVEEDQLLVEIDKERESAQLREAQALRNDVASQLQRANRLLQSQNVAQARVDELRAGLAAADARVAALQAALDDKEIRAPFDGVVGLREISRGAFVQPQQRVTTLDDISSLRLDFSVPERFLSALVPGLAVEANSSAFPGQAITGRVTRIDTRVDSVTRSLRVQAELANADRRLRPGMFMGVSLTVDANDEAVLVPEAALVNEGSESYVFVIADARAERRAVTMGQRLHGEVEIRDGLAAGESVAVLGLQRLGDGMEVSIVEGDEQAPGAAAGV</sequence>
<name>A0ABT5YLU2_9PROT</name>
<dbReference type="Gene3D" id="2.40.420.20">
    <property type="match status" value="1"/>
</dbReference>
<dbReference type="Gene3D" id="1.10.287.470">
    <property type="entry name" value="Helix hairpin bin"/>
    <property type="match status" value="1"/>
</dbReference>
<dbReference type="RefSeq" id="WP_275821839.1">
    <property type="nucleotide sequence ID" value="NZ_JARHUD010000004.1"/>
</dbReference>
<dbReference type="Gene3D" id="2.40.50.100">
    <property type="match status" value="1"/>
</dbReference>
<evidence type="ECO:0000313" key="7">
    <source>
        <dbReference type="EMBL" id="MDF2095925.1"/>
    </source>
</evidence>